<dbReference type="GO" id="GO:0016020">
    <property type="term" value="C:membrane"/>
    <property type="evidence" value="ECO:0007669"/>
    <property type="project" value="UniProtKB-SubCell"/>
</dbReference>
<dbReference type="PANTHER" id="PTHR12300:SF176">
    <property type="entry name" value="HVA22-LIKE PROTEIN"/>
    <property type="match status" value="1"/>
</dbReference>
<evidence type="ECO:0000313" key="4">
    <source>
        <dbReference type="Proteomes" id="UP001180020"/>
    </source>
</evidence>
<feature type="region of interest" description="Disordered" evidence="2">
    <location>
        <begin position="158"/>
        <end position="188"/>
    </location>
</feature>
<evidence type="ECO:0000256" key="1">
    <source>
        <dbReference type="RuleBase" id="RU362006"/>
    </source>
</evidence>
<comment type="subcellular location">
    <subcellularLocation>
        <location evidence="1">Membrane</location>
        <topology evidence="1">Multi-pass membrane protein</topology>
    </subcellularLocation>
</comment>
<reference evidence="3" key="1">
    <citation type="journal article" date="2023" name="Nat. Commun.">
        <title>Diploid and tetraploid genomes of Acorus and the evolution of monocots.</title>
        <authorList>
            <person name="Ma L."/>
            <person name="Liu K.W."/>
            <person name="Li Z."/>
            <person name="Hsiao Y.Y."/>
            <person name="Qi Y."/>
            <person name="Fu T."/>
            <person name="Tang G.D."/>
            <person name="Zhang D."/>
            <person name="Sun W.H."/>
            <person name="Liu D.K."/>
            <person name="Li Y."/>
            <person name="Chen G.Z."/>
            <person name="Liu X.D."/>
            <person name="Liao X.Y."/>
            <person name="Jiang Y.T."/>
            <person name="Yu X."/>
            <person name="Hao Y."/>
            <person name="Huang J."/>
            <person name="Zhao X.W."/>
            <person name="Ke S."/>
            <person name="Chen Y.Y."/>
            <person name="Wu W.L."/>
            <person name="Hsu J.L."/>
            <person name="Lin Y.F."/>
            <person name="Huang M.D."/>
            <person name="Li C.Y."/>
            <person name="Huang L."/>
            <person name="Wang Z.W."/>
            <person name="Zhao X."/>
            <person name="Zhong W.Y."/>
            <person name="Peng D.H."/>
            <person name="Ahmad S."/>
            <person name="Lan S."/>
            <person name="Zhang J.S."/>
            <person name="Tsai W.C."/>
            <person name="Van de Peer Y."/>
            <person name="Liu Z.J."/>
        </authorList>
    </citation>
    <scope>NUCLEOTIDE SEQUENCE</scope>
    <source>
        <strain evidence="3">CP</strain>
    </source>
</reference>
<proteinExistence type="inferred from homology"/>
<evidence type="ECO:0000256" key="2">
    <source>
        <dbReference type="SAM" id="MobiDB-lite"/>
    </source>
</evidence>
<keyword evidence="4" id="KW-1185">Reference proteome</keyword>
<protein>
    <recommendedName>
        <fullName evidence="1">HVA22-like protein</fullName>
    </recommendedName>
</protein>
<dbReference type="AlphaFoldDB" id="A0AAV9FBZ2"/>
<dbReference type="Proteomes" id="UP001180020">
    <property type="component" value="Unassembled WGS sequence"/>
</dbReference>
<organism evidence="3 4">
    <name type="scientific">Acorus calamus</name>
    <name type="common">Sweet flag</name>
    <dbReference type="NCBI Taxonomy" id="4465"/>
    <lineage>
        <taxon>Eukaryota</taxon>
        <taxon>Viridiplantae</taxon>
        <taxon>Streptophyta</taxon>
        <taxon>Embryophyta</taxon>
        <taxon>Tracheophyta</taxon>
        <taxon>Spermatophyta</taxon>
        <taxon>Magnoliopsida</taxon>
        <taxon>Liliopsida</taxon>
        <taxon>Acoraceae</taxon>
        <taxon>Acorus</taxon>
    </lineage>
</organism>
<name>A0AAV9FBZ2_ACOCL</name>
<dbReference type="EMBL" id="JAUJYO010000002">
    <property type="protein sequence ID" value="KAK1323026.1"/>
    <property type="molecule type" value="Genomic_DNA"/>
</dbReference>
<dbReference type="Pfam" id="PF03134">
    <property type="entry name" value="TB2_DP1_HVA22"/>
    <property type="match status" value="1"/>
</dbReference>
<accession>A0AAV9FBZ2</accession>
<dbReference type="PANTHER" id="PTHR12300">
    <property type="entry name" value="HVA22-LIKE PROTEINS"/>
    <property type="match status" value="1"/>
</dbReference>
<comment type="caution">
    <text evidence="3">The sequence shown here is derived from an EMBL/GenBank/DDBJ whole genome shotgun (WGS) entry which is preliminary data.</text>
</comment>
<reference evidence="3" key="2">
    <citation type="submission" date="2023-06" db="EMBL/GenBank/DDBJ databases">
        <authorList>
            <person name="Ma L."/>
            <person name="Liu K.-W."/>
            <person name="Li Z."/>
            <person name="Hsiao Y.-Y."/>
            <person name="Qi Y."/>
            <person name="Fu T."/>
            <person name="Tang G."/>
            <person name="Zhang D."/>
            <person name="Sun W.-H."/>
            <person name="Liu D.-K."/>
            <person name="Li Y."/>
            <person name="Chen G.-Z."/>
            <person name="Liu X.-D."/>
            <person name="Liao X.-Y."/>
            <person name="Jiang Y.-T."/>
            <person name="Yu X."/>
            <person name="Hao Y."/>
            <person name="Huang J."/>
            <person name="Zhao X.-W."/>
            <person name="Ke S."/>
            <person name="Chen Y.-Y."/>
            <person name="Wu W.-L."/>
            <person name="Hsu J.-L."/>
            <person name="Lin Y.-F."/>
            <person name="Huang M.-D."/>
            <person name="Li C.-Y."/>
            <person name="Huang L."/>
            <person name="Wang Z.-W."/>
            <person name="Zhao X."/>
            <person name="Zhong W.-Y."/>
            <person name="Peng D.-H."/>
            <person name="Ahmad S."/>
            <person name="Lan S."/>
            <person name="Zhang J.-S."/>
            <person name="Tsai W.-C."/>
            <person name="Van De Peer Y."/>
            <person name="Liu Z.-J."/>
        </authorList>
    </citation>
    <scope>NUCLEOTIDE SEQUENCE</scope>
    <source>
        <strain evidence="3">CP</strain>
        <tissue evidence="3">Leaves</tissue>
    </source>
</reference>
<comment type="similarity">
    <text evidence="1">Belongs to the DP1 family.</text>
</comment>
<dbReference type="InterPro" id="IPR004345">
    <property type="entry name" value="TB2_DP1_HVA22"/>
</dbReference>
<gene>
    <name evidence="3" type="primary">HVA22K</name>
    <name evidence="3" type="ORF">QJS10_CPA02g00429</name>
</gene>
<sequence>MVGLPLLLSPLSPNVIVQTACCSVGIAHPVYSTFKAVENKNESEQQRWLLYWAAYGSFSLVEMIFDNFLSWFSLYYYAKFTFLVWLQFPSGNGARHLYARHLRPFLLRHQARLDQIMGFVSSQMAKFMSARYDELQVLKAIFCRFAMAANQVVKGVAHPGQAQERNQIEEPTSPPSSQIDDSDSDLKE</sequence>
<evidence type="ECO:0000313" key="3">
    <source>
        <dbReference type="EMBL" id="KAK1323026.1"/>
    </source>
</evidence>